<evidence type="ECO:0000256" key="9">
    <source>
        <dbReference type="ARBA" id="ARBA00023136"/>
    </source>
</evidence>
<dbReference type="KEGG" id="apln:112905099"/>
<evidence type="ECO:0000256" key="8">
    <source>
        <dbReference type="ARBA" id="ARBA00022989"/>
    </source>
</evidence>
<evidence type="ECO:0000256" key="6">
    <source>
        <dbReference type="ARBA" id="ARBA00022692"/>
    </source>
</evidence>
<dbReference type="UniPathway" id="UPA00378"/>
<keyword evidence="8 11" id="KW-1133">Transmembrane helix</keyword>
<keyword evidence="6 11" id="KW-0812">Transmembrane</keyword>
<keyword evidence="11" id="KW-0333">Golgi apparatus</keyword>
<evidence type="ECO:0000259" key="13">
    <source>
        <dbReference type="Pfam" id="PF17039"/>
    </source>
</evidence>
<dbReference type="InterPro" id="IPR055270">
    <property type="entry name" value="Glyco_tran_10_C"/>
</dbReference>
<evidence type="ECO:0000256" key="7">
    <source>
        <dbReference type="ARBA" id="ARBA00022968"/>
    </source>
</evidence>
<dbReference type="GO" id="GO:0032580">
    <property type="term" value="C:Golgi cisterna membrane"/>
    <property type="evidence" value="ECO:0007669"/>
    <property type="project" value="UniProtKB-SubCell"/>
</dbReference>
<evidence type="ECO:0000256" key="3">
    <source>
        <dbReference type="ARBA" id="ARBA00008919"/>
    </source>
</evidence>
<dbReference type="FunFam" id="3.40.50.11660:FF:000002">
    <property type="entry name" value="Alpha-(1,3)-fucosyltransferase"/>
    <property type="match status" value="1"/>
</dbReference>
<evidence type="ECO:0000256" key="2">
    <source>
        <dbReference type="ARBA" id="ARBA00004922"/>
    </source>
</evidence>
<evidence type="ECO:0000313" key="16">
    <source>
        <dbReference type="RefSeq" id="XP_025832600.1"/>
    </source>
</evidence>
<dbReference type="OrthoDB" id="9993460at2759"/>
<gene>
    <name evidence="17" type="primary">LOC108732946</name>
    <name evidence="15 16" type="synonym">LOC112905099</name>
</gene>
<accession>A0A7F5RLN0</accession>
<dbReference type="InterPro" id="IPR031481">
    <property type="entry name" value="Glyco_tran_10_N"/>
</dbReference>
<evidence type="ECO:0000256" key="5">
    <source>
        <dbReference type="ARBA" id="ARBA00022679"/>
    </source>
</evidence>
<evidence type="ECO:0000256" key="11">
    <source>
        <dbReference type="RuleBase" id="RU003832"/>
    </source>
</evidence>
<dbReference type="InterPro" id="IPR038577">
    <property type="entry name" value="GT10-like_C_sf"/>
</dbReference>
<keyword evidence="5 11" id="KW-0808">Transferase</keyword>
<feature type="domain" description="Fucosyltransferase N-terminal" evidence="13">
    <location>
        <begin position="38"/>
        <end position="137"/>
    </location>
</feature>
<comment type="pathway">
    <text evidence="2">Protein modification; protein glycosylation.</text>
</comment>
<protein>
    <recommendedName>
        <fullName evidence="11">Fucosyltransferase</fullName>
        <ecNumber evidence="11">2.4.1.-</ecNumber>
    </recommendedName>
</protein>
<dbReference type="EC" id="2.4.1.-" evidence="11"/>
<comment type="subcellular location">
    <subcellularLocation>
        <location evidence="1 11">Golgi apparatus</location>
        <location evidence="1 11">Golgi stack membrane</location>
        <topology evidence="1 11">Single-pass type II membrane protein</topology>
    </subcellularLocation>
</comment>
<keyword evidence="10" id="KW-0325">Glycoprotein</keyword>
<evidence type="ECO:0000313" key="14">
    <source>
        <dbReference type="Proteomes" id="UP000192223"/>
    </source>
</evidence>
<dbReference type="Pfam" id="PF00852">
    <property type="entry name" value="Glyco_transf_10"/>
    <property type="match status" value="1"/>
</dbReference>
<dbReference type="RefSeq" id="XP_025836918.1">
    <property type="nucleotide sequence ID" value="XM_025981133.1"/>
</dbReference>
<feature type="transmembrane region" description="Helical" evidence="11">
    <location>
        <begin position="12"/>
        <end position="33"/>
    </location>
</feature>
<evidence type="ECO:0000313" key="15">
    <source>
        <dbReference type="RefSeq" id="XP_025832599.1"/>
    </source>
</evidence>
<keyword evidence="4 11" id="KW-0328">Glycosyltransferase</keyword>
<evidence type="ECO:0000256" key="1">
    <source>
        <dbReference type="ARBA" id="ARBA00004447"/>
    </source>
</evidence>
<dbReference type="InterPro" id="IPR001503">
    <property type="entry name" value="Glyco_trans_10"/>
</dbReference>
<keyword evidence="14" id="KW-1185">Reference proteome</keyword>
<dbReference type="Pfam" id="PF17039">
    <property type="entry name" value="Glyco_tran_10_N"/>
    <property type="match status" value="1"/>
</dbReference>
<evidence type="ECO:0000256" key="4">
    <source>
        <dbReference type="ARBA" id="ARBA00022676"/>
    </source>
</evidence>
<sequence length="428" mass="50153">MYTSIFRLKNKTVCLFLALVTTFLIIKSIYGILMYKSVPILLWWTPFVEVERVIRCDNYSCLLTSDRVYKNHSRLSAYLFYGSRFNPTDLPIGLKHIPWSIFHEESPKNLGLFLYRDGQSVFNITSTFDQHSDFPVPLQYLRDIESLTSRQYYIPIEKKKNLLKNHAPVLYIQSDCNTPIERDMIVAELMKYIKVDSYGVCLNNKKLPDSLKESDVYSFPYHNLIMQLAASYKFTIAIENARCDDYITEKLWRSLIVGSVPIYLGAPNVGDWLPNNKSAILIGNFESIESLASYIIKVNQDNNLYLNYLDHKEKLNFGHQITNKRLINLLKRGKYGLEGNQEDVVPAFECFICRNIHTNGFKKQKQETVYSCPEPKSRNSKNPVRWKDHWKRGKCEGKVLKELLEQQKNYSKNDYEYKVDQYYKNNMC</sequence>
<evidence type="ECO:0000259" key="12">
    <source>
        <dbReference type="Pfam" id="PF00852"/>
    </source>
</evidence>
<dbReference type="GO" id="GO:0046920">
    <property type="term" value="F:alpha-(1-&gt;3)-fucosyltransferase activity"/>
    <property type="evidence" value="ECO:0007669"/>
    <property type="project" value="TreeGrafter"/>
</dbReference>
<dbReference type="KEGG" id="apln:108732946"/>
<dbReference type="Proteomes" id="UP000192223">
    <property type="component" value="Unplaced"/>
</dbReference>
<evidence type="ECO:0000313" key="17">
    <source>
        <dbReference type="RefSeq" id="XP_025836918.1"/>
    </source>
</evidence>
<reference evidence="15 16" key="1">
    <citation type="submission" date="2025-04" db="UniProtKB">
        <authorList>
            <consortium name="RefSeq"/>
        </authorList>
    </citation>
    <scope>IDENTIFICATION</scope>
    <source>
        <tissue evidence="15 16">Entire body</tissue>
    </source>
</reference>
<comment type="similarity">
    <text evidence="3 11">Belongs to the glycosyltransferase 10 family.</text>
</comment>
<organism evidence="14 17">
    <name type="scientific">Agrilus planipennis</name>
    <name type="common">Emerald ash borer</name>
    <name type="synonym">Agrilus marcopoli</name>
    <dbReference type="NCBI Taxonomy" id="224129"/>
    <lineage>
        <taxon>Eukaryota</taxon>
        <taxon>Metazoa</taxon>
        <taxon>Ecdysozoa</taxon>
        <taxon>Arthropoda</taxon>
        <taxon>Hexapoda</taxon>
        <taxon>Insecta</taxon>
        <taxon>Pterygota</taxon>
        <taxon>Neoptera</taxon>
        <taxon>Endopterygota</taxon>
        <taxon>Coleoptera</taxon>
        <taxon>Polyphaga</taxon>
        <taxon>Elateriformia</taxon>
        <taxon>Buprestoidea</taxon>
        <taxon>Buprestidae</taxon>
        <taxon>Agrilinae</taxon>
        <taxon>Agrilus</taxon>
    </lineage>
</organism>
<name>A0A7F5RLN0_AGRPL</name>
<dbReference type="PANTHER" id="PTHR11929">
    <property type="entry name" value="ALPHA- 1,3 -FUCOSYLTRANSFERASE"/>
    <property type="match status" value="1"/>
</dbReference>
<dbReference type="SUPFAM" id="SSF53756">
    <property type="entry name" value="UDP-Glycosyltransferase/glycogen phosphorylase"/>
    <property type="match status" value="1"/>
</dbReference>
<dbReference type="RefSeq" id="XP_025832600.1">
    <property type="nucleotide sequence ID" value="XM_025976815.1"/>
</dbReference>
<dbReference type="Gene3D" id="3.40.50.11660">
    <property type="entry name" value="Glycosyl transferase family 10, C-terminal domain"/>
    <property type="match status" value="1"/>
</dbReference>
<proteinExistence type="inferred from homology"/>
<dbReference type="AlphaFoldDB" id="A0A7F5RLN0"/>
<keyword evidence="9 11" id="KW-0472">Membrane</keyword>
<dbReference type="PANTHER" id="PTHR11929:SF194">
    <property type="entry name" value="ALPHA-(1,3)-FUCOSYLTRANSFERASE 10"/>
    <property type="match status" value="1"/>
</dbReference>
<feature type="domain" description="Fucosyltransferase C-terminal" evidence="12">
    <location>
        <begin position="167"/>
        <end position="323"/>
    </location>
</feature>
<keyword evidence="7" id="KW-0735">Signal-anchor</keyword>
<dbReference type="RefSeq" id="XP_025832599.1">
    <property type="nucleotide sequence ID" value="XM_025976814.1"/>
</dbReference>
<dbReference type="GeneID" id="108732946"/>
<evidence type="ECO:0000256" key="10">
    <source>
        <dbReference type="ARBA" id="ARBA00023180"/>
    </source>
</evidence>